<reference evidence="4 5" key="1">
    <citation type="journal article" date="2011" name="Science">
        <title>The Selaginella genome identifies genetic changes associated with the evolution of vascular plants.</title>
        <authorList>
            <person name="Banks J.A."/>
            <person name="Nishiyama T."/>
            <person name="Hasebe M."/>
            <person name="Bowman J.L."/>
            <person name="Gribskov M."/>
            <person name="dePamphilis C."/>
            <person name="Albert V.A."/>
            <person name="Aono N."/>
            <person name="Aoyama T."/>
            <person name="Ambrose B.A."/>
            <person name="Ashton N.W."/>
            <person name="Axtell M.J."/>
            <person name="Barker E."/>
            <person name="Barker M.S."/>
            <person name="Bennetzen J.L."/>
            <person name="Bonawitz N.D."/>
            <person name="Chapple C."/>
            <person name="Cheng C."/>
            <person name="Correa L.G."/>
            <person name="Dacre M."/>
            <person name="DeBarry J."/>
            <person name="Dreyer I."/>
            <person name="Elias M."/>
            <person name="Engstrom E.M."/>
            <person name="Estelle M."/>
            <person name="Feng L."/>
            <person name="Finet C."/>
            <person name="Floyd S.K."/>
            <person name="Frommer W.B."/>
            <person name="Fujita T."/>
            <person name="Gramzow L."/>
            <person name="Gutensohn M."/>
            <person name="Harholt J."/>
            <person name="Hattori M."/>
            <person name="Heyl A."/>
            <person name="Hirai T."/>
            <person name="Hiwatashi Y."/>
            <person name="Ishikawa M."/>
            <person name="Iwata M."/>
            <person name="Karol K.G."/>
            <person name="Koehler B."/>
            <person name="Kolukisaoglu U."/>
            <person name="Kubo M."/>
            <person name="Kurata T."/>
            <person name="Lalonde S."/>
            <person name="Li K."/>
            <person name="Li Y."/>
            <person name="Litt A."/>
            <person name="Lyons E."/>
            <person name="Manning G."/>
            <person name="Maruyama T."/>
            <person name="Michael T.P."/>
            <person name="Mikami K."/>
            <person name="Miyazaki S."/>
            <person name="Morinaga S."/>
            <person name="Murata T."/>
            <person name="Mueller-Roeber B."/>
            <person name="Nelson D.R."/>
            <person name="Obara M."/>
            <person name="Oguri Y."/>
            <person name="Olmstead R.G."/>
            <person name="Onodera N."/>
            <person name="Petersen B.L."/>
            <person name="Pils B."/>
            <person name="Prigge M."/>
            <person name="Rensing S.A."/>
            <person name="Riano-Pachon D.M."/>
            <person name="Roberts A.W."/>
            <person name="Sato Y."/>
            <person name="Scheller H.V."/>
            <person name="Schulz B."/>
            <person name="Schulz C."/>
            <person name="Shakirov E.V."/>
            <person name="Shibagaki N."/>
            <person name="Shinohara N."/>
            <person name="Shippen D.E."/>
            <person name="Soerensen I."/>
            <person name="Sotooka R."/>
            <person name="Sugimoto N."/>
            <person name="Sugita M."/>
            <person name="Sumikawa N."/>
            <person name="Tanurdzic M."/>
            <person name="Theissen G."/>
            <person name="Ulvskov P."/>
            <person name="Wakazuki S."/>
            <person name="Weng J.K."/>
            <person name="Willats W.W."/>
            <person name="Wipf D."/>
            <person name="Wolf P.G."/>
            <person name="Yang L."/>
            <person name="Zimmer A.D."/>
            <person name="Zhu Q."/>
            <person name="Mitros T."/>
            <person name="Hellsten U."/>
            <person name="Loque D."/>
            <person name="Otillar R."/>
            <person name="Salamov A."/>
            <person name="Schmutz J."/>
            <person name="Shapiro H."/>
            <person name="Lindquist E."/>
            <person name="Lucas S."/>
            <person name="Rokhsar D."/>
            <person name="Grigoriev I.V."/>
        </authorList>
    </citation>
    <scope>NUCLEOTIDE SEQUENCE [LARGE SCALE GENOMIC DNA]</scope>
</reference>
<evidence type="ECO:0000256" key="2">
    <source>
        <dbReference type="SAM" id="SignalP"/>
    </source>
</evidence>
<dbReference type="EMBL" id="GL377574">
    <property type="protein sequence ID" value="EFJ31171.1"/>
    <property type="molecule type" value="Genomic_DNA"/>
</dbReference>
<dbReference type="PANTHER" id="PTHR47965:SF63">
    <property type="entry name" value="OS01G0937200 PROTEIN"/>
    <property type="match status" value="1"/>
</dbReference>
<dbReference type="AlphaFoldDB" id="D8R9K8"/>
<dbReference type="Proteomes" id="UP000001514">
    <property type="component" value="Unassembled WGS sequence"/>
</dbReference>
<dbReference type="eggNOG" id="KOG1339">
    <property type="taxonomic scope" value="Eukaryota"/>
</dbReference>
<dbReference type="GO" id="GO:0004190">
    <property type="term" value="F:aspartic-type endopeptidase activity"/>
    <property type="evidence" value="ECO:0007669"/>
    <property type="project" value="InterPro"/>
</dbReference>
<protein>
    <recommendedName>
        <fullName evidence="3">Peptidase A1 domain-containing protein</fullName>
    </recommendedName>
</protein>
<dbReference type="InterPro" id="IPR033121">
    <property type="entry name" value="PEPTIDASE_A1"/>
</dbReference>
<keyword evidence="5" id="KW-1185">Reference proteome</keyword>
<evidence type="ECO:0000256" key="1">
    <source>
        <dbReference type="ARBA" id="ARBA00007447"/>
    </source>
</evidence>
<sequence length="408" mass="44361">MAAITSTLILVLVSAISCTAQSQPRLSLPFETRQVNNGRKTRYVSRVTLNDAGSTSGSTSYTKVFTIDTSSNQVSVSSCSNNRASFELLVATSSFFTTKASFPVDINIVCSSSQGNVIGLAASGSSSLPFQVSRSAKLAHRFTYCLASSSGRGLGELYIGQQGPYRVFHNTDILNSTSLPMLYFPLTVSSSGSYHLKLDSVSLGSKTTVTITMVEIGTSFRYTRLPQAAYQMLRDGFLREVGEKKLGRDSSSFGELDLCYKMSVEQRTTFSNVTMVVSGIQWMVSGDNYLVTKPGIRNVACFAFVSAGKDGRSVIGTAQQENNFVEFDVDAKKLGAQGPLDDPPKLDVHQGIRCSRCWYRIGELGPLLQTKASNSRTETPTPSWTPDAVNEWISLAQSRSCHHSLSFF</sequence>
<dbReference type="InParanoid" id="D8R9K8"/>
<evidence type="ECO:0000313" key="4">
    <source>
        <dbReference type="EMBL" id="EFJ31171.1"/>
    </source>
</evidence>
<dbReference type="HOGENOM" id="CLU_675106_0_0_1"/>
<feature type="domain" description="Peptidase A1" evidence="3">
    <location>
        <begin position="1"/>
        <end position="337"/>
    </location>
</feature>
<dbReference type="SUPFAM" id="SSF50630">
    <property type="entry name" value="Acid proteases"/>
    <property type="match status" value="1"/>
</dbReference>
<proteinExistence type="inferred from homology"/>
<dbReference type="InterPro" id="IPR032799">
    <property type="entry name" value="TAXi_C"/>
</dbReference>
<evidence type="ECO:0000313" key="5">
    <source>
        <dbReference type="Proteomes" id="UP000001514"/>
    </source>
</evidence>
<dbReference type="Pfam" id="PF14541">
    <property type="entry name" value="TAXi_C"/>
    <property type="match status" value="1"/>
</dbReference>
<name>D8R9K8_SELML</name>
<gene>
    <name evidence="4" type="ORF">SELMODRAFT_408674</name>
</gene>
<accession>D8R9K8</accession>
<dbReference type="PANTHER" id="PTHR47965">
    <property type="entry name" value="ASPARTYL PROTEASE-RELATED"/>
    <property type="match status" value="1"/>
</dbReference>
<dbReference type="Gramene" id="EFJ31171">
    <property type="protein sequence ID" value="EFJ31171"/>
    <property type="gene ID" value="SELMODRAFT_408674"/>
</dbReference>
<feature type="chain" id="PRO_5003121620" description="Peptidase A1 domain-containing protein" evidence="2">
    <location>
        <begin position="23"/>
        <end position="408"/>
    </location>
</feature>
<organism evidence="5">
    <name type="scientific">Selaginella moellendorffii</name>
    <name type="common">Spikemoss</name>
    <dbReference type="NCBI Taxonomy" id="88036"/>
    <lineage>
        <taxon>Eukaryota</taxon>
        <taxon>Viridiplantae</taxon>
        <taxon>Streptophyta</taxon>
        <taxon>Embryophyta</taxon>
        <taxon>Tracheophyta</taxon>
        <taxon>Lycopodiopsida</taxon>
        <taxon>Selaginellales</taxon>
        <taxon>Selaginellaceae</taxon>
        <taxon>Selaginella</taxon>
    </lineage>
</organism>
<dbReference type="Gene3D" id="2.40.70.10">
    <property type="entry name" value="Acid Proteases"/>
    <property type="match status" value="1"/>
</dbReference>
<dbReference type="InterPro" id="IPR021109">
    <property type="entry name" value="Peptidase_aspartic_dom_sf"/>
</dbReference>
<keyword evidence="2" id="KW-0732">Signal</keyword>
<feature type="signal peptide" evidence="2">
    <location>
        <begin position="1"/>
        <end position="22"/>
    </location>
</feature>
<dbReference type="KEGG" id="smo:SELMODRAFT_408674"/>
<comment type="similarity">
    <text evidence="1">Belongs to the peptidase A1 family.</text>
</comment>
<dbReference type="PROSITE" id="PS51767">
    <property type="entry name" value="PEPTIDASE_A1"/>
    <property type="match status" value="1"/>
</dbReference>
<evidence type="ECO:0000259" key="3">
    <source>
        <dbReference type="PROSITE" id="PS51767"/>
    </source>
</evidence>
<dbReference type="GO" id="GO:0006508">
    <property type="term" value="P:proteolysis"/>
    <property type="evidence" value="ECO:0007669"/>
    <property type="project" value="InterPro"/>
</dbReference>
<dbReference type="InterPro" id="IPR001461">
    <property type="entry name" value="Aspartic_peptidase_A1"/>
</dbReference>